<feature type="domain" description="BTB" evidence="4">
    <location>
        <begin position="29"/>
        <end position="95"/>
    </location>
</feature>
<dbReference type="AlphaFoldDB" id="A0A4C1WMD7"/>
<keyword evidence="1" id="KW-0880">Kelch repeat</keyword>
<evidence type="ECO:0000256" key="3">
    <source>
        <dbReference type="ARBA" id="ARBA00023203"/>
    </source>
</evidence>
<dbReference type="Pfam" id="PF00651">
    <property type="entry name" value="BTB"/>
    <property type="match status" value="1"/>
</dbReference>
<dbReference type="STRING" id="151549.A0A4C1WMD7"/>
<dbReference type="SMART" id="SM00225">
    <property type="entry name" value="BTB"/>
    <property type="match status" value="1"/>
</dbReference>
<keyword evidence="2" id="KW-0677">Repeat</keyword>
<dbReference type="Pfam" id="PF07707">
    <property type="entry name" value="BACK"/>
    <property type="match status" value="1"/>
</dbReference>
<evidence type="ECO:0000256" key="2">
    <source>
        <dbReference type="ARBA" id="ARBA00022737"/>
    </source>
</evidence>
<dbReference type="Gene3D" id="3.30.710.10">
    <property type="entry name" value="Potassium Channel Kv1.1, Chain A"/>
    <property type="match status" value="1"/>
</dbReference>
<organism evidence="5 6">
    <name type="scientific">Eumeta variegata</name>
    <name type="common">Bagworm moth</name>
    <name type="synonym">Eumeta japonica</name>
    <dbReference type="NCBI Taxonomy" id="151549"/>
    <lineage>
        <taxon>Eukaryota</taxon>
        <taxon>Metazoa</taxon>
        <taxon>Ecdysozoa</taxon>
        <taxon>Arthropoda</taxon>
        <taxon>Hexapoda</taxon>
        <taxon>Insecta</taxon>
        <taxon>Pterygota</taxon>
        <taxon>Neoptera</taxon>
        <taxon>Endopterygota</taxon>
        <taxon>Lepidoptera</taxon>
        <taxon>Glossata</taxon>
        <taxon>Ditrysia</taxon>
        <taxon>Tineoidea</taxon>
        <taxon>Psychidae</taxon>
        <taxon>Oiketicinae</taxon>
        <taxon>Eumeta</taxon>
    </lineage>
</organism>
<dbReference type="PANTHER" id="PTHR24412">
    <property type="entry name" value="KELCH PROTEIN"/>
    <property type="match status" value="1"/>
</dbReference>
<dbReference type="SMART" id="SM00875">
    <property type="entry name" value="BACK"/>
    <property type="match status" value="1"/>
</dbReference>
<dbReference type="Proteomes" id="UP000299102">
    <property type="component" value="Unassembled WGS sequence"/>
</dbReference>
<name>A0A4C1WMD7_EUMVA</name>
<dbReference type="PANTHER" id="PTHR24412:SF489">
    <property type="entry name" value="RING FINGER DOMAIN AND KELCH REPEAT-CONTAINING PROTEIN DDB_G0271372"/>
    <property type="match status" value="1"/>
</dbReference>
<dbReference type="InterPro" id="IPR011333">
    <property type="entry name" value="SKP1/BTB/POZ_sf"/>
</dbReference>
<gene>
    <name evidence="5" type="primary">IPP</name>
    <name evidence="5" type="ORF">EVAR_34081_1</name>
</gene>
<evidence type="ECO:0000313" key="6">
    <source>
        <dbReference type="Proteomes" id="UP000299102"/>
    </source>
</evidence>
<accession>A0A4C1WMD7</accession>
<dbReference type="InterPro" id="IPR011705">
    <property type="entry name" value="BACK"/>
</dbReference>
<evidence type="ECO:0000259" key="4">
    <source>
        <dbReference type="PROSITE" id="PS50097"/>
    </source>
</evidence>
<dbReference type="InterPro" id="IPR000210">
    <property type="entry name" value="BTB/POZ_dom"/>
</dbReference>
<dbReference type="PROSITE" id="PS50097">
    <property type="entry name" value="BTB"/>
    <property type="match status" value="1"/>
</dbReference>
<proteinExistence type="predicted"/>
<dbReference type="SUPFAM" id="SSF54695">
    <property type="entry name" value="POZ domain"/>
    <property type="match status" value="1"/>
</dbReference>
<protein>
    <submittedName>
        <fullName evidence="5">Actin-binding protein IPP</fullName>
    </submittedName>
</protein>
<sequence>MEFYDKEVVLYSKRAVAKFEECRQNLKFCDVTLQSGQVEVKAHRIVLVAASPYFEAIFKDGLQEHKELVNCSDIPSDVLPSLVDFLYTGHLTIQSSTARELMATAHMLCLDGLVTGCARYLKTQLNTSNALSMLSFAETLGCSKLSEYALDYIGEHWTIIAQRKELLELSLIVFIRILCSDRFVPDNELEVVFAVVRWLEYKPTARAPHCSELVRHLHLGRIPADVLDEMWRIVRDTRVAEGLHLSKKKTEAIANARARRRSAFYMVKRNRISKYDIHRNYAFQRIIPNICAYEGRRAFCNRALKG</sequence>
<dbReference type="Gene3D" id="1.25.40.420">
    <property type="match status" value="1"/>
</dbReference>
<evidence type="ECO:0000313" key="5">
    <source>
        <dbReference type="EMBL" id="GBP51295.1"/>
    </source>
</evidence>
<dbReference type="EMBL" id="BGZK01000579">
    <property type="protein sequence ID" value="GBP51295.1"/>
    <property type="molecule type" value="Genomic_DNA"/>
</dbReference>
<keyword evidence="6" id="KW-1185">Reference proteome</keyword>
<keyword evidence="3" id="KW-0009">Actin-binding</keyword>
<comment type="caution">
    <text evidence="5">The sequence shown here is derived from an EMBL/GenBank/DDBJ whole genome shotgun (WGS) entry which is preliminary data.</text>
</comment>
<dbReference type="OrthoDB" id="10249567at2759"/>
<reference evidence="5 6" key="1">
    <citation type="journal article" date="2019" name="Commun. Biol.">
        <title>The bagworm genome reveals a unique fibroin gene that provides high tensile strength.</title>
        <authorList>
            <person name="Kono N."/>
            <person name="Nakamura H."/>
            <person name="Ohtoshi R."/>
            <person name="Tomita M."/>
            <person name="Numata K."/>
            <person name="Arakawa K."/>
        </authorList>
    </citation>
    <scope>NUCLEOTIDE SEQUENCE [LARGE SCALE GENOMIC DNA]</scope>
</reference>
<evidence type="ECO:0000256" key="1">
    <source>
        <dbReference type="ARBA" id="ARBA00022441"/>
    </source>
</evidence>